<dbReference type="PROSITE" id="PS00107">
    <property type="entry name" value="PROTEIN_KINASE_ATP"/>
    <property type="match status" value="1"/>
</dbReference>
<evidence type="ECO:0000313" key="11">
    <source>
        <dbReference type="Proteomes" id="UP000492820"/>
    </source>
</evidence>
<keyword evidence="5 7" id="KW-0067">ATP-binding</keyword>
<dbReference type="Pfam" id="PF00069">
    <property type="entry name" value="Pkinase"/>
    <property type="match status" value="1"/>
</dbReference>
<evidence type="ECO:0000256" key="8">
    <source>
        <dbReference type="SAM" id="MobiDB-lite"/>
    </source>
</evidence>
<evidence type="ECO:0000256" key="6">
    <source>
        <dbReference type="ARBA" id="ARBA00061588"/>
    </source>
</evidence>
<keyword evidence="1" id="KW-0723">Serine/threonine-protein kinase</keyword>
<evidence type="ECO:0000256" key="4">
    <source>
        <dbReference type="ARBA" id="ARBA00022777"/>
    </source>
</evidence>
<feature type="region of interest" description="Disordered" evidence="8">
    <location>
        <begin position="789"/>
        <end position="844"/>
    </location>
</feature>
<comment type="similarity">
    <text evidence="6">Belongs to the protein kinase superfamily. CK1 Ser/Thr protein kinase family.</text>
</comment>
<gene>
    <name evidence="10" type="ORF">EgrG_001126800</name>
</gene>
<dbReference type="EMBL" id="LK028581">
    <property type="protein sequence ID" value="CDS20586.1"/>
    <property type="molecule type" value="Genomic_DNA"/>
</dbReference>
<dbReference type="SUPFAM" id="SSF56112">
    <property type="entry name" value="Protein kinase-like (PK-like)"/>
    <property type="match status" value="1"/>
</dbReference>
<dbReference type="PROSITE" id="PS50011">
    <property type="entry name" value="PROTEIN_KINASE_DOM"/>
    <property type="match status" value="1"/>
</dbReference>
<evidence type="ECO:0000256" key="7">
    <source>
        <dbReference type="PROSITE-ProRule" id="PRU10141"/>
    </source>
</evidence>
<reference evidence="10" key="2">
    <citation type="submission" date="2014-06" db="EMBL/GenBank/DDBJ databases">
        <authorList>
            <person name="Aslett M."/>
        </authorList>
    </citation>
    <scope>NUCLEOTIDE SEQUENCE</scope>
</reference>
<accession>A0A068WSC8</accession>
<dbReference type="SMART" id="SM00220">
    <property type="entry name" value="S_TKc"/>
    <property type="match status" value="1"/>
</dbReference>
<feature type="compositionally biased region" description="Polar residues" evidence="8">
    <location>
        <begin position="423"/>
        <end position="439"/>
    </location>
</feature>
<dbReference type="GO" id="GO:0015630">
    <property type="term" value="C:microtubule cytoskeleton"/>
    <property type="evidence" value="ECO:0007669"/>
    <property type="project" value="UniProtKB-ARBA"/>
</dbReference>
<dbReference type="OrthoDB" id="5979581at2759"/>
<dbReference type="Gene3D" id="1.10.510.10">
    <property type="entry name" value="Transferase(Phosphotransferase) domain 1"/>
    <property type="match status" value="1"/>
</dbReference>
<dbReference type="FunFam" id="3.30.200.20:FF:000358">
    <property type="entry name" value="Tau tubulin kinase 2b"/>
    <property type="match status" value="1"/>
</dbReference>
<feature type="compositionally biased region" description="Polar residues" evidence="8">
    <location>
        <begin position="629"/>
        <end position="640"/>
    </location>
</feature>
<organism evidence="10">
    <name type="scientific">Echinococcus granulosus</name>
    <name type="common">Hydatid tapeworm</name>
    <dbReference type="NCBI Taxonomy" id="6210"/>
    <lineage>
        <taxon>Eukaryota</taxon>
        <taxon>Metazoa</taxon>
        <taxon>Spiralia</taxon>
        <taxon>Lophotrochozoa</taxon>
        <taxon>Platyhelminthes</taxon>
        <taxon>Cestoda</taxon>
        <taxon>Eucestoda</taxon>
        <taxon>Cyclophyllidea</taxon>
        <taxon>Taeniidae</taxon>
        <taxon>Echinococcus</taxon>
        <taxon>Echinococcus granulosus group</taxon>
    </lineage>
</organism>
<evidence type="ECO:0000256" key="5">
    <source>
        <dbReference type="ARBA" id="ARBA00022840"/>
    </source>
</evidence>
<dbReference type="InterPro" id="IPR047916">
    <property type="entry name" value="TTBK_Asator-like_STKc"/>
</dbReference>
<name>A0A068WSC8_ECHGR</name>
<dbReference type="GO" id="GO:0004674">
    <property type="term" value="F:protein serine/threonine kinase activity"/>
    <property type="evidence" value="ECO:0007669"/>
    <property type="project" value="UniProtKB-KW"/>
</dbReference>
<evidence type="ECO:0000313" key="12">
    <source>
        <dbReference type="WBParaSite" id="EgrG_001126800"/>
    </source>
</evidence>
<dbReference type="InterPro" id="IPR011009">
    <property type="entry name" value="Kinase-like_dom_sf"/>
</dbReference>
<reference evidence="10 11" key="1">
    <citation type="journal article" date="2013" name="Nature">
        <title>The genomes of four tapeworm species reveal adaptations to parasitism.</title>
        <authorList>
            <person name="Tsai I.J."/>
            <person name="Zarowiecki M."/>
            <person name="Holroyd N."/>
            <person name="Garciarrubio A."/>
            <person name="Sanchez-Flores A."/>
            <person name="Brooks K.L."/>
            <person name="Tracey A."/>
            <person name="Bobes R.J."/>
            <person name="Fragoso G."/>
            <person name="Sciutto E."/>
            <person name="Aslett M."/>
            <person name="Beasley H."/>
            <person name="Bennett H.M."/>
            <person name="Cai J."/>
            <person name="Camicia F."/>
            <person name="Clark R."/>
            <person name="Cucher M."/>
            <person name="De Silva N."/>
            <person name="Day T.A."/>
            <person name="Deplazes P."/>
            <person name="Estrada K."/>
            <person name="Fernandez C."/>
            <person name="Holland P.W."/>
            <person name="Hou J."/>
            <person name="Hu S."/>
            <person name="Huckvale T."/>
            <person name="Hung S.S."/>
            <person name="Kamenetzky L."/>
            <person name="Keane J.A."/>
            <person name="Kiss F."/>
            <person name="Koziol U."/>
            <person name="Lambert O."/>
            <person name="Liu K."/>
            <person name="Luo X."/>
            <person name="Luo Y."/>
            <person name="Macchiaroli N."/>
            <person name="Nichol S."/>
            <person name="Paps J."/>
            <person name="Parkinson J."/>
            <person name="Pouchkina-Stantcheva N."/>
            <person name="Riddiford N."/>
            <person name="Rosenzvit M."/>
            <person name="Salinas G."/>
            <person name="Wasmuth J.D."/>
            <person name="Zamanian M."/>
            <person name="Zheng Y."/>
            <person name="Cai X."/>
            <person name="Soberon X."/>
            <person name="Olson P.D."/>
            <person name="Laclette J.P."/>
            <person name="Brehm K."/>
            <person name="Berriman M."/>
            <person name="Garciarrubio A."/>
            <person name="Bobes R.J."/>
            <person name="Fragoso G."/>
            <person name="Sanchez-Flores A."/>
            <person name="Estrada K."/>
            <person name="Cevallos M.A."/>
            <person name="Morett E."/>
            <person name="Gonzalez V."/>
            <person name="Portillo T."/>
            <person name="Ochoa-Leyva A."/>
            <person name="Jose M.V."/>
            <person name="Sciutto E."/>
            <person name="Landa A."/>
            <person name="Jimenez L."/>
            <person name="Valdes V."/>
            <person name="Carrero J.C."/>
            <person name="Larralde C."/>
            <person name="Morales-Montor J."/>
            <person name="Limon-Lason J."/>
            <person name="Soberon X."/>
            <person name="Laclette J.P."/>
        </authorList>
    </citation>
    <scope>NUCLEOTIDE SEQUENCE [LARGE SCALE GENOMIC DNA]</scope>
</reference>
<evidence type="ECO:0000256" key="3">
    <source>
        <dbReference type="ARBA" id="ARBA00022741"/>
    </source>
</evidence>
<dbReference type="PANTHER" id="PTHR11909">
    <property type="entry name" value="CASEIN KINASE-RELATED"/>
    <property type="match status" value="1"/>
</dbReference>
<feature type="domain" description="Protein kinase" evidence="9">
    <location>
        <begin position="21"/>
        <end position="286"/>
    </location>
</feature>
<keyword evidence="2" id="KW-0808">Transferase</keyword>
<dbReference type="InterPro" id="IPR050235">
    <property type="entry name" value="CK1_Ser-Thr_kinase"/>
</dbReference>
<evidence type="ECO:0000259" key="9">
    <source>
        <dbReference type="PROSITE" id="PS50011"/>
    </source>
</evidence>
<keyword evidence="4 10" id="KW-0418">Kinase</keyword>
<dbReference type="WBParaSite" id="EgrG_001126800">
    <property type="protein sequence ID" value="EgrG_001126800"/>
    <property type="gene ID" value="EgrG_001126800"/>
</dbReference>
<feature type="region of interest" description="Disordered" evidence="8">
    <location>
        <begin position="391"/>
        <end position="445"/>
    </location>
</feature>
<feature type="compositionally biased region" description="Polar residues" evidence="8">
    <location>
        <begin position="652"/>
        <end position="661"/>
    </location>
</feature>
<feature type="region of interest" description="Disordered" evidence="8">
    <location>
        <begin position="473"/>
        <end position="496"/>
    </location>
</feature>
<evidence type="ECO:0000256" key="1">
    <source>
        <dbReference type="ARBA" id="ARBA00022527"/>
    </source>
</evidence>
<dbReference type="FunFam" id="1.10.510.10:FF:000481">
    <property type="entry name" value="Asator, isoform D"/>
    <property type="match status" value="1"/>
</dbReference>
<dbReference type="CDD" id="cd14017">
    <property type="entry name" value="STKc_TTBK"/>
    <property type="match status" value="1"/>
</dbReference>
<evidence type="ECO:0000256" key="2">
    <source>
        <dbReference type="ARBA" id="ARBA00022679"/>
    </source>
</evidence>
<dbReference type="InterPro" id="IPR000719">
    <property type="entry name" value="Prot_kinase_dom"/>
</dbReference>
<feature type="compositionally biased region" description="Pro residues" evidence="8">
    <location>
        <begin position="802"/>
        <end position="811"/>
    </location>
</feature>
<dbReference type="AlphaFoldDB" id="A0A068WSC8"/>
<feature type="region of interest" description="Disordered" evidence="8">
    <location>
        <begin position="624"/>
        <end position="663"/>
    </location>
</feature>
<dbReference type="GO" id="GO:0005524">
    <property type="term" value="F:ATP binding"/>
    <property type="evidence" value="ECO:0007669"/>
    <property type="project" value="UniProtKB-UniRule"/>
</dbReference>
<dbReference type="Proteomes" id="UP000492820">
    <property type="component" value="Unassembled WGS sequence"/>
</dbReference>
<keyword evidence="3 7" id="KW-0547">Nucleotide-binding</keyword>
<feature type="compositionally biased region" description="Polar residues" evidence="8">
    <location>
        <begin position="728"/>
        <end position="740"/>
    </location>
</feature>
<proteinExistence type="inferred from homology"/>
<evidence type="ECO:0000313" key="10">
    <source>
        <dbReference type="EMBL" id="CDS20586.1"/>
    </source>
</evidence>
<protein>
    <submittedName>
        <fullName evidence="10 12">Serine threonine protein kinase</fullName>
    </submittedName>
</protein>
<reference evidence="12" key="3">
    <citation type="submission" date="2020-10" db="UniProtKB">
        <authorList>
            <consortium name="WormBaseParasite"/>
        </authorList>
    </citation>
    <scope>IDENTIFICATION</scope>
</reference>
<feature type="region of interest" description="Disordered" evidence="8">
    <location>
        <begin position="688"/>
        <end position="740"/>
    </location>
</feature>
<sequence length="981" mass="106509">MASAGSETDLVSSGHIIKNRWRVLKKIGGGGFGEIYEAQEENSREKVALKLESTRQSKQVLKMEVAVLRKLQDKEHFCKFLGCGRTEKYNYVVMSLQGRNLAELRRSMPRGVFSLSTVVRLSAQMLDAIEAVHDSGFLHRDIKPSNFAMGRGTGTASHTLYLLDFGLARQYTNTEGEVRPARPVAGFRGTVRYASRNAHANRELGRHDDLWSMFYMLVEFASGQLPWRRLKDKEQVGQIKQSYNHLSLARCLPSEYRSFLEHIESCSYPDRPDYGMLRSLIQQAIIRRNIRESDPFDWEAEVVVVEQPQPKQVPVNKEAKAAAVVPRPSYLDTVGGAVEGTVAVSATANDVALPAWSRVQRLATRASDHFLESLDDGRMAEDVARHLYAQGGQKNAAVGQSNSSRGAGTKHGDTNAMALAPRTSKQGFMESSRQRTQQKPPKVGLTEVGSRAHIPNLRNKSRENNADARHAAANNNNNHHHGHRLREEFPRATSLPLPTSSRYRSTSILPNHHQQQQQRRVLLGSTSDLADRSTGDVSAESMAGATHALALSIANQGKHPGGSRICRLNSGSMTQMAGLGLSSQDLPSFVGDDVGGVGSGVGCTSGITPSSENHQPEVFAKGVSKLSRRVSSASLSEQQQNGGGGGGDHTPKSGSPSQPQQLHPYWENHHQMGSWRSDRFPRPIPRCSGVARFSCSPPRQQKQPQQQQQQNHFNSVRRRRCDSPARWNCSNSNNVGASPTSALQQSVYTLRRLTGPAVRRSVSHTKLDNACARPDSPFCSWCSPGQQPLPAPLSQHGDMDSPPQPPPPPPVSNFSRPGARSRSSSRSSAQQNMLSPRAFLPSTTATAAGDKMTTNLDENLDENVITDGLLMMRLVTGNGCPSNGCGVGAPSSISPRPPELPVSPTGRGAMAARRRKYRPRGSAVPPPPALLVGNQTIAAGGTAPSLLFIQPTPVPTAVTGGVSSTVAVQTIQQQPPSPKVE</sequence>
<dbReference type="InterPro" id="IPR017441">
    <property type="entry name" value="Protein_kinase_ATP_BS"/>
</dbReference>
<feature type="compositionally biased region" description="Low complexity" evidence="8">
    <location>
        <begin position="697"/>
        <end position="710"/>
    </location>
</feature>
<feature type="binding site" evidence="7">
    <location>
        <position position="50"/>
    </location>
    <ligand>
        <name>ATP</name>
        <dbReference type="ChEBI" id="CHEBI:30616"/>
    </ligand>
</feature>